<sequence length="459" mass="51167">MATTSLPRLVVFNVPKAGTNTYVYRKDDGSVVDGENDKFSELVKIEVERSKTNNERVHLRFSHKNRYWQKNASDDSIVAVSNKPEEDTTKASCTLFEPVQQSDNVVYLTHVQTGWRVMLNNSTGGFYVDKNSVGAPLGFVDWDTLVKLPKHVAFLGDNGKYLKALGHNGFKYLQFGIDDPNDILSGNEVSLMRDGHVRIKSDLWGLYWRWASNWIYVDSDDVTANNKSTLFWPVKINENTIALRSAGNGLFCKRLTEDGMESCLNAGVSNITSEARLQVQELVMERKIYNVTYRMEDARIYGETPYLAGTTTVDNYADEAGSIAVSLKYKDTSSYYFTRSVSLTAGVTHTMTAGIPGIGEAGIEMSAEISTEMEWNDKTTKTIEVSARGSVPVPAKSSAVVHYVGTRGTCDVPFSYTQRDRSSTDGKITQTEQIDGVFTGVNNYGFKFTVEKYQPLPDQ</sequence>
<accession>A0A8X8Z1R1</accession>
<dbReference type="CDD" id="cd20216">
    <property type="entry name" value="PFM_HFR-2-like"/>
    <property type="match status" value="1"/>
</dbReference>
<keyword evidence="3" id="KW-1185">Reference proteome</keyword>
<dbReference type="InterPro" id="IPR008998">
    <property type="entry name" value="Agglutinin"/>
</dbReference>
<organism evidence="2">
    <name type="scientific">Salvia splendens</name>
    <name type="common">Scarlet sage</name>
    <dbReference type="NCBI Taxonomy" id="180675"/>
    <lineage>
        <taxon>Eukaryota</taxon>
        <taxon>Viridiplantae</taxon>
        <taxon>Streptophyta</taxon>
        <taxon>Embryophyta</taxon>
        <taxon>Tracheophyta</taxon>
        <taxon>Spermatophyta</taxon>
        <taxon>Magnoliopsida</taxon>
        <taxon>eudicotyledons</taxon>
        <taxon>Gunneridae</taxon>
        <taxon>Pentapetalae</taxon>
        <taxon>asterids</taxon>
        <taxon>lamiids</taxon>
        <taxon>Lamiales</taxon>
        <taxon>Lamiaceae</taxon>
        <taxon>Nepetoideae</taxon>
        <taxon>Mentheae</taxon>
        <taxon>Salviinae</taxon>
        <taxon>Salvia</taxon>
        <taxon>Salvia subgen. Calosphace</taxon>
        <taxon>core Calosphace</taxon>
    </lineage>
</organism>
<evidence type="ECO:0000313" key="2">
    <source>
        <dbReference type="EMBL" id="KAG6388706.1"/>
    </source>
</evidence>
<dbReference type="Gene3D" id="2.80.10.50">
    <property type="match status" value="2"/>
</dbReference>
<dbReference type="SMART" id="SM00791">
    <property type="entry name" value="Agglutinin"/>
    <property type="match status" value="1"/>
</dbReference>
<feature type="domain" description="Agglutinin" evidence="1">
    <location>
        <begin position="146"/>
        <end position="281"/>
    </location>
</feature>
<dbReference type="InterPro" id="IPR036242">
    <property type="entry name" value="Agglutinin_dom_sf"/>
</dbReference>
<protein>
    <recommendedName>
        <fullName evidence="1">Agglutinin domain-containing protein</fullName>
    </recommendedName>
</protein>
<comment type="caution">
    <text evidence="2">The sequence shown here is derived from an EMBL/GenBank/DDBJ whole genome shotgun (WGS) entry which is preliminary data.</text>
</comment>
<gene>
    <name evidence="2" type="ORF">SASPL_150138</name>
</gene>
<evidence type="ECO:0000259" key="1">
    <source>
        <dbReference type="SMART" id="SM00791"/>
    </source>
</evidence>
<dbReference type="SUPFAM" id="SSF50382">
    <property type="entry name" value="Agglutinin"/>
    <property type="match status" value="2"/>
</dbReference>
<proteinExistence type="predicted"/>
<dbReference type="Pfam" id="PF07468">
    <property type="entry name" value="Agglutinin"/>
    <property type="match status" value="2"/>
</dbReference>
<name>A0A8X8Z1R1_SALSN</name>
<reference evidence="2" key="2">
    <citation type="submission" date="2020-08" db="EMBL/GenBank/DDBJ databases">
        <title>Plant Genome Project.</title>
        <authorList>
            <person name="Zhang R.-G."/>
        </authorList>
    </citation>
    <scope>NUCLEOTIDE SEQUENCE</scope>
    <source>
        <strain evidence="2">Huo1</strain>
        <tissue evidence="2">Leaf</tissue>
    </source>
</reference>
<dbReference type="SUPFAM" id="SSF56973">
    <property type="entry name" value="Aerolisin/ETX pore-forming domain"/>
    <property type="match status" value="1"/>
</dbReference>
<reference evidence="2" key="1">
    <citation type="submission" date="2018-01" db="EMBL/GenBank/DDBJ databases">
        <authorList>
            <person name="Mao J.F."/>
        </authorList>
    </citation>
    <scope>NUCLEOTIDE SEQUENCE</scope>
    <source>
        <strain evidence="2">Huo1</strain>
        <tissue evidence="2">Leaf</tissue>
    </source>
</reference>
<evidence type="ECO:0000313" key="3">
    <source>
        <dbReference type="Proteomes" id="UP000298416"/>
    </source>
</evidence>
<dbReference type="Gene3D" id="2.170.15.10">
    <property type="entry name" value="Proaerolysin, chain A, domain 3"/>
    <property type="match status" value="1"/>
</dbReference>
<dbReference type="PANTHER" id="PTHR39244">
    <property type="entry name" value="NATTERIN-4"/>
    <property type="match status" value="1"/>
</dbReference>
<dbReference type="AlphaFoldDB" id="A0A8X8Z1R1"/>
<dbReference type="Proteomes" id="UP000298416">
    <property type="component" value="Unassembled WGS sequence"/>
</dbReference>
<dbReference type="OrthoDB" id="4948898at2759"/>
<dbReference type="EMBL" id="PNBA02000020">
    <property type="protein sequence ID" value="KAG6388706.1"/>
    <property type="molecule type" value="Genomic_DNA"/>
</dbReference>
<dbReference type="PANTHER" id="PTHR39244:SF5">
    <property type="entry name" value="NATTERIN-3-LIKE"/>
    <property type="match status" value="1"/>
</dbReference>
<dbReference type="InterPro" id="IPR053237">
    <property type="entry name" value="Natterin_C"/>
</dbReference>